<dbReference type="Pfam" id="PF00582">
    <property type="entry name" value="Usp"/>
    <property type="match status" value="1"/>
</dbReference>
<dbReference type="SUPFAM" id="SSF52402">
    <property type="entry name" value="Adenine nucleotide alpha hydrolases-like"/>
    <property type="match status" value="2"/>
</dbReference>
<name>A0A0D5YUK7_9FLAO</name>
<dbReference type="CDD" id="cd00293">
    <property type="entry name" value="USP-like"/>
    <property type="match status" value="1"/>
</dbReference>
<dbReference type="RefSeq" id="WP_045802529.1">
    <property type="nucleotide sequence ID" value="NZ_CP011071.1"/>
</dbReference>
<comment type="similarity">
    <text evidence="1">Belongs to the universal stress protein A family.</text>
</comment>
<reference evidence="3 4" key="1">
    <citation type="submission" date="2015-03" db="EMBL/GenBank/DDBJ databases">
        <title>Complete genome sequence of Muricauda lutaonensis CC-HSB-11T, isolated from a coastal hot spring.</title>
        <authorList>
            <person name="Kim K.M."/>
        </authorList>
    </citation>
    <scope>NUCLEOTIDE SEQUENCE [LARGE SCALE GENOMIC DNA]</scope>
    <source>
        <strain evidence="3 4">CC-HSB-11</strain>
    </source>
</reference>
<accession>A0A0D5YUK7</accession>
<dbReference type="PANTHER" id="PTHR46268:SF6">
    <property type="entry name" value="UNIVERSAL STRESS PROTEIN UP12"/>
    <property type="match status" value="1"/>
</dbReference>
<dbReference type="STRING" id="516051.VC82_2346"/>
<dbReference type="InterPro" id="IPR006016">
    <property type="entry name" value="UspA"/>
</dbReference>
<dbReference type="InterPro" id="IPR014729">
    <property type="entry name" value="Rossmann-like_a/b/a_fold"/>
</dbReference>
<evidence type="ECO:0000256" key="1">
    <source>
        <dbReference type="ARBA" id="ARBA00008791"/>
    </source>
</evidence>
<dbReference type="Gene3D" id="3.40.50.620">
    <property type="entry name" value="HUPs"/>
    <property type="match status" value="2"/>
</dbReference>
<gene>
    <name evidence="3" type="ORF">VC82_2346</name>
</gene>
<sequence>MLNILVPTDFSHDAYNALFYATKLYKNEACVFHVLHTYDHHSPLKRDYRGHEDSKTLEEFLCRKVDECLKEVCHRAVRDAGKNDLHQFNTVMRHGQLAKEVEHYVAEHAIDIVVMGAKGQTGAKELFFGGNTMAVVKADLNCPVLCVPRQIDYTPLTKIAFVSDFKAFDFKHLGHLVKLANLHQSEVHIVHILEKSRLDSEQEGNKEKLLSFFEKRSPIVHLLLNERSKAATISDFVSKNGTNLLAMVYHEHFFLEKLFREPVILDVTHYVDAPLLILPDR</sequence>
<dbReference type="KEGG" id="mlt:VC82_2346"/>
<evidence type="ECO:0000259" key="2">
    <source>
        <dbReference type="Pfam" id="PF00582"/>
    </source>
</evidence>
<keyword evidence="4" id="KW-1185">Reference proteome</keyword>
<evidence type="ECO:0000313" key="4">
    <source>
        <dbReference type="Proteomes" id="UP000032726"/>
    </source>
</evidence>
<protein>
    <recommendedName>
        <fullName evidence="2">UspA domain-containing protein</fullName>
    </recommendedName>
</protein>
<dbReference type="EMBL" id="CP011071">
    <property type="protein sequence ID" value="AKA35935.1"/>
    <property type="molecule type" value="Genomic_DNA"/>
</dbReference>
<dbReference type="HOGENOM" id="CLU_049301_2_4_10"/>
<dbReference type="PANTHER" id="PTHR46268">
    <property type="entry name" value="STRESS RESPONSE PROTEIN NHAX"/>
    <property type="match status" value="1"/>
</dbReference>
<evidence type="ECO:0000313" key="3">
    <source>
        <dbReference type="EMBL" id="AKA35935.1"/>
    </source>
</evidence>
<dbReference type="Proteomes" id="UP000032726">
    <property type="component" value="Chromosome"/>
</dbReference>
<organism evidence="3 4">
    <name type="scientific">Flagellimonas lutaonensis</name>
    <dbReference type="NCBI Taxonomy" id="516051"/>
    <lineage>
        <taxon>Bacteria</taxon>
        <taxon>Pseudomonadati</taxon>
        <taxon>Bacteroidota</taxon>
        <taxon>Flavobacteriia</taxon>
        <taxon>Flavobacteriales</taxon>
        <taxon>Flavobacteriaceae</taxon>
        <taxon>Flagellimonas</taxon>
    </lineage>
</organism>
<dbReference type="OrthoDB" id="9788959at2"/>
<proteinExistence type="inferred from homology"/>
<dbReference type="AlphaFoldDB" id="A0A0D5YUK7"/>
<feature type="domain" description="UspA" evidence="2">
    <location>
        <begin position="3"/>
        <end position="148"/>
    </location>
</feature>